<dbReference type="EMBL" id="FNRK01000003">
    <property type="protein sequence ID" value="SEA05952.1"/>
    <property type="molecule type" value="Genomic_DNA"/>
</dbReference>
<dbReference type="RefSeq" id="WP_090304693.1">
    <property type="nucleotide sequence ID" value="NZ_FNRK01000003.1"/>
</dbReference>
<evidence type="ECO:0000313" key="2">
    <source>
        <dbReference type="Proteomes" id="UP000199394"/>
    </source>
</evidence>
<dbReference type="STRING" id="81409.SAMN04515656_10341"/>
<keyword evidence="2" id="KW-1185">Reference proteome</keyword>
<proteinExistence type="predicted"/>
<sequence length="112" mass="12073">MGWPNLVPDCLCKTPITVTVYQADFDEDGAPVPDIVIAGMCNYQDTAHRVLTPEKQLITITGVALFNGDLAPGPPVITDGEAVVYGVAHKIYKGIKARNPDGTVNYTKLELM</sequence>
<name>A0A1H3Y548_9FIRM</name>
<protein>
    <submittedName>
        <fullName evidence="1">Uncharacterized protein</fullName>
    </submittedName>
</protein>
<accession>A0A1H3Y548</accession>
<evidence type="ECO:0000313" key="1">
    <source>
        <dbReference type="EMBL" id="SEA05952.1"/>
    </source>
</evidence>
<gene>
    <name evidence="1" type="ORF">SAMN04515656_10341</name>
</gene>
<organism evidence="1 2">
    <name type="scientific">Eubacterium aggregans</name>
    <dbReference type="NCBI Taxonomy" id="81409"/>
    <lineage>
        <taxon>Bacteria</taxon>
        <taxon>Bacillati</taxon>
        <taxon>Bacillota</taxon>
        <taxon>Clostridia</taxon>
        <taxon>Eubacteriales</taxon>
        <taxon>Eubacteriaceae</taxon>
        <taxon>Eubacterium</taxon>
    </lineage>
</organism>
<dbReference type="OrthoDB" id="1751462at2"/>
<dbReference type="Proteomes" id="UP000199394">
    <property type="component" value="Unassembled WGS sequence"/>
</dbReference>
<dbReference type="AlphaFoldDB" id="A0A1H3Y548"/>
<reference evidence="1 2" key="1">
    <citation type="submission" date="2016-10" db="EMBL/GenBank/DDBJ databases">
        <authorList>
            <person name="de Groot N.N."/>
        </authorList>
    </citation>
    <scope>NUCLEOTIDE SEQUENCE [LARGE SCALE GENOMIC DNA]</scope>
    <source>
        <strain evidence="1 2">SR12</strain>
    </source>
</reference>